<evidence type="ECO:0000313" key="2">
    <source>
        <dbReference type="Proteomes" id="UP000037442"/>
    </source>
</evidence>
<dbReference type="EMBL" id="JNVD01000008">
    <property type="protein sequence ID" value="KOC28386.1"/>
    <property type="molecule type" value="Genomic_DNA"/>
</dbReference>
<protein>
    <submittedName>
        <fullName evidence="1">Uncharacterized protein</fullName>
    </submittedName>
</protein>
<dbReference type="AlphaFoldDB" id="A0A0L7N2H8"/>
<sequence>MGRCYLLVMDVAEQCWLGRWRMNKNAAQWLSIADFLTRQNLAIVLRAQAAAARGPACGDTSAAGEAQTLPVGNHGEIVAKGVSA</sequence>
<name>A0A0L7N2H8_COMTE</name>
<gene>
    <name evidence="1" type="ORF">GL58_24525</name>
</gene>
<organism evidence="1 2">
    <name type="scientific">Comamonas testosteroni</name>
    <name type="common">Pseudomonas testosteroni</name>
    <dbReference type="NCBI Taxonomy" id="285"/>
    <lineage>
        <taxon>Bacteria</taxon>
        <taxon>Pseudomonadati</taxon>
        <taxon>Pseudomonadota</taxon>
        <taxon>Betaproteobacteria</taxon>
        <taxon>Burkholderiales</taxon>
        <taxon>Comamonadaceae</taxon>
        <taxon>Comamonas</taxon>
    </lineage>
</organism>
<dbReference type="Proteomes" id="UP000037442">
    <property type="component" value="Unassembled WGS sequence"/>
</dbReference>
<proteinExistence type="predicted"/>
<comment type="caution">
    <text evidence="1">The sequence shown here is derived from an EMBL/GenBank/DDBJ whole genome shotgun (WGS) entry which is preliminary data.</text>
</comment>
<reference evidence="2" key="1">
    <citation type="submission" date="2014-06" db="EMBL/GenBank/DDBJ databases">
        <title>Draft genome sequence of C. testosteroni WDL7.</title>
        <authorList>
            <person name="Wu Y."/>
            <person name="Seshan H."/>
            <person name="Arumugam K."/>
        </authorList>
    </citation>
    <scope>NUCLEOTIDE SEQUENCE [LARGE SCALE GENOMIC DNA]</scope>
    <source>
        <strain evidence="2">WDL7</strain>
    </source>
</reference>
<dbReference type="PATRIC" id="fig|285.49.peg.5091"/>
<accession>A0A0L7N2H8</accession>
<evidence type="ECO:0000313" key="1">
    <source>
        <dbReference type="EMBL" id="KOC28386.1"/>
    </source>
</evidence>